<accession>Q2S8R0</accession>
<evidence type="ECO:0000313" key="2">
    <source>
        <dbReference type="EMBL" id="ABC32964.1"/>
    </source>
</evidence>
<dbReference type="PANTHER" id="PTHR42695">
    <property type="entry name" value="GLUTAMINE AMIDOTRANSFERASE YLR126C-RELATED"/>
    <property type="match status" value="1"/>
</dbReference>
<proteinExistence type="predicted"/>
<dbReference type="RefSeq" id="WP_011400020.1">
    <property type="nucleotide sequence ID" value="NC_007645.1"/>
</dbReference>
<dbReference type="GO" id="GO:0005829">
    <property type="term" value="C:cytosol"/>
    <property type="evidence" value="ECO:0007669"/>
    <property type="project" value="TreeGrafter"/>
</dbReference>
<dbReference type="PROSITE" id="PS51273">
    <property type="entry name" value="GATASE_TYPE_1"/>
    <property type="match status" value="1"/>
</dbReference>
<dbReference type="HOGENOM" id="CLU_054974_0_2_6"/>
<reference evidence="2 3" key="1">
    <citation type="journal article" date="2005" name="Nucleic Acids Res.">
        <title>Genomic blueprint of Hahella chejuensis, a marine microbe producing an algicidal agent.</title>
        <authorList>
            <person name="Jeong H."/>
            <person name="Yim J.H."/>
            <person name="Lee C."/>
            <person name="Choi S.-H."/>
            <person name="Park Y.K."/>
            <person name="Yoon S.H."/>
            <person name="Hur C.-G."/>
            <person name="Kang H.-Y."/>
            <person name="Kim D."/>
            <person name="Lee H.H."/>
            <person name="Park K.H."/>
            <person name="Park S.-H."/>
            <person name="Park H.-S."/>
            <person name="Lee H.K."/>
            <person name="Oh T.K."/>
            <person name="Kim J.F."/>
        </authorList>
    </citation>
    <scope>NUCLEOTIDE SEQUENCE [LARGE SCALE GENOMIC DNA]</scope>
    <source>
        <strain evidence="2 3">KCTC 2396</strain>
    </source>
</reference>
<dbReference type="InterPro" id="IPR017926">
    <property type="entry name" value="GATASE"/>
</dbReference>
<dbReference type="InterPro" id="IPR044992">
    <property type="entry name" value="ChyE-like"/>
</dbReference>
<name>Q2S8R0_HAHCH</name>
<protein>
    <submittedName>
        <fullName evidence="2">GMP synthase-Glutamine amidotransferase domain</fullName>
    </submittedName>
</protein>
<evidence type="ECO:0000313" key="3">
    <source>
        <dbReference type="Proteomes" id="UP000000238"/>
    </source>
</evidence>
<dbReference type="CDD" id="cd01741">
    <property type="entry name" value="GATase1_1"/>
    <property type="match status" value="1"/>
</dbReference>
<gene>
    <name evidence="2" type="ordered locus">HCH_06317</name>
</gene>
<dbReference type="EMBL" id="CP000155">
    <property type="protein sequence ID" value="ABC32964.1"/>
    <property type="molecule type" value="Genomic_DNA"/>
</dbReference>
<dbReference type="MEROPS" id="C26.A05"/>
<dbReference type="AlphaFoldDB" id="Q2S8R0"/>
<keyword evidence="2" id="KW-0315">Glutamine amidotransferase</keyword>
<dbReference type="STRING" id="349521.HCH_06317"/>
<dbReference type="PANTHER" id="PTHR42695:SF5">
    <property type="entry name" value="GLUTAMINE AMIDOTRANSFERASE YLR126C-RELATED"/>
    <property type="match status" value="1"/>
</dbReference>
<evidence type="ECO:0000259" key="1">
    <source>
        <dbReference type="Pfam" id="PF00117"/>
    </source>
</evidence>
<organism evidence="2 3">
    <name type="scientific">Hahella chejuensis (strain KCTC 2396)</name>
    <dbReference type="NCBI Taxonomy" id="349521"/>
    <lineage>
        <taxon>Bacteria</taxon>
        <taxon>Pseudomonadati</taxon>
        <taxon>Pseudomonadota</taxon>
        <taxon>Gammaproteobacteria</taxon>
        <taxon>Oceanospirillales</taxon>
        <taxon>Hahellaceae</taxon>
        <taxon>Hahella</taxon>
    </lineage>
</organism>
<keyword evidence="2" id="KW-0808">Transferase</keyword>
<keyword evidence="3" id="KW-1185">Reference proteome</keyword>
<dbReference type="SUPFAM" id="SSF52317">
    <property type="entry name" value="Class I glutamine amidotransferase-like"/>
    <property type="match status" value="1"/>
</dbReference>
<sequence>MRIGILQCDDVMEELQSEFGNYPAMFEAALGELAPEWTFVTYRAVDGELPDSVDACDGYITTGSRYGVNDGAQWIEKLESFLLAVATAGVKFVGVCFGHQLLAKALGGQVEKSNRGWGVGMSFNQIGVRKNWMEPYQPSLDLVVSHQDQITQLPEGAEVLASSGFCPYYLLQYGSDLMTVQGHPEFSKAYSSALMDKRTDRIPAPRIREGKTSLSAPVDDRLMMQWIINFFAGGRLTR</sequence>
<dbReference type="OrthoDB" id="9813383at2"/>
<feature type="domain" description="Glutamine amidotransferase" evidence="1">
    <location>
        <begin position="75"/>
        <end position="188"/>
    </location>
</feature>
<dbReference type="GO" id="GO:0016740">
    <property type="term" value="F:transferase activity"/>
    <property type="evidence" value="ECO:0007669"/>
    <property type="project" value="UniProtKB-KW"/>
</dbReference>
<dbReference type="Proteomes" id="UP000000238">
    <property type="component" value="Chromosome"/>
</dbReference>
<dbReference type="eggNOG" id="COG0518">
    <property type="taxonomic scope" value="Bacteria"/>
</dbReference>
<dbReference type="Gene3D" id="3.40.50.880">
    <property type="match status" value="1"/>
</dbReference>
<dbReference type="Pfam" id="PF00117">
    <property type="entry name" value="GATase"/>
    <property type="match status" value="1"/>
</dbReference>
<dbReference type="KEGG" id="hch:HCH_06317"/>
<dbReference type="InterPro" id="IPR029062">
    <property type="entry name" value="Class_I_gatase-like"/>
</dbReference>